<dbReference type="RefSeq" id="WP_324182128.1">
    <property type="nucleotide sequence ID" value="NZ_BAABAW010000023.1"/>
</dbReference>
<gene>
    <name evidence="2" type="ORF">U6A24_21695</name>
</gene>
<evidence type="ECO:0000313" key="3">
    <source>
        <dbReference type="Proteomes" id="UP001327027"/>
    </source>
</evidence>
<dbReference type="InterPro" id="IPR011635">
    <property type="entry name" value="CARDB"/>
</dbReference>
<protein>
    <submittedName>
        <fullName evidence="2">CARDB domain-containing protein</fullName>
    </submittedName>
</protein>
<feature type="domain" description="CARDB" evidence="1">
    <location>
        <begin position="324"/>
        <end position="425"/>
    </location>
</feature>
<dbReference type="Gene3D" id="2.60.40.10">
    <property type="entry name" value="Immunoglobulins"/>
    <property type="match status" value="1"/>
</dbReference>
<keyword evidence="3" id="KW-1185">Reference proteome</keyword>
<dbReference type="Proteomes" id="UP001327027">
    <property type="component" value="Unassembled WGS sequence"/>
</dbReference>
<proteinExistence type="predicted"/>
<dbReference type="Pfam" id="PF07705">
    <property type="entry name" value="CARDB"/>
    <property type="match status" value="1"/>
</dbReference>
<reference evidence="2 3" key="1">
    <citation type="journal article" date="2013" name="Int. J. Syst. Evol. Microbiol.">
        <title>Aquimarina gracilis sp. nov., isolated from the gut microflora of a mussel, Mytilus coruscus, and emended description of Aquimarina spongiae.</title>
        <authorList>
            <person name="Park S.C."/>
            <person name="Choe H.N."/>
            <person name="Baik K.S."/>
            <person name="Seong C.N."/>
        </authorList>
    </citation>
    <scope>NUCLEOTIDE SEQUENCE [LARGE SCALE GENOMIC DNA]</scope>
    <source>
        <strain evidence="2 3">PSC32</strain>
    </source>
</reference>
<evidence type="ECO:0000259" key="1">
    <source>
        <dbReference type="Pfam" id="PF07705"/>
    </source>
</evidence>
<evidence type="ECO:0000313" key="2">
    <source>
        <dbReference type="EMBL" id="MEB3348105.1"/>
    </source>
</evidence>
<accession>A0ABU6A228</accession>
<comment type="caution">
    <text evidence="2">The sequence shown here is derived from an EMBL/GenBank/DDBJ whole genome shotgun (WGS) entry which is preliminary data.</text>
</comment>
<name>A0ABU6A228_9FLAO</name>
<organism evidence="2 3">
    <name type="scientific">Aquimarina gracilis</name>
    <dbReference type="NCBI Taxonomy" id="874422"/>
    <lineage>
        <taxon>Bacteria</taxon>
        <taxon>Pseudomonadati</taxon>
        <taxon>Bacteroidota</taxon>
        <taxon>Flavobacteriia</taxon>
        <taxon>Flavobacteriales</taxon>
        <taxon>Flavobacteriaceae</taxon>
        <taxon>Aquimarina</taxon>
    </lineage>
</organism>
<sequence>MQSIFYTFNSIISFNLVFKKSYILLFSFSLFSFTTFSKETSTNSNLQNTKAFDVYVDIYKRHIEIRIPDDVENVIRSYGYQVTEGFGLDIYVNYIEDIQTNDSILLDIYAPFINTTLDPVKIPPKDNSRNSKKNIDSKNNEQNTFFTWVYLNEICQWQTINGDPGYYICEEFYPTRGDQKITVSAKLEGNPGYILDEKEIRYKVYDANYDFDLFNRIDTIQKFSNNDIAVKGHVFNNFGRNRYNSRLHLYASDDKKLDDSDTYLDQVNIGPLDRWSGQPYMFSIKPEDFEELHGKYLLCKADANDELSEVFERNNVDYKKVASDLQITDVRMYRTSNNMVAISSTISNKGNIAANLSKLDYYVEMYPRRFVSRATIPSLQPNESYTSTTYITWQYFSLRLHGRDLILIADADNNIDEISEVNNEKRFSIPRQFGNEQTYVTIYPNPFSTQVTFEYPINYANTDIKLSIYDQRGVLKYQTNRFHRETGKQTIVIPAEQIGNIGVYHYSFLKGRNNTYYPFTGTIVRQ</sequence>
<dbReference type="EMBL" id="JAYKLX010000011">
    <property type="protein sequence ID" value="MEB3348105.1"/>
    <property type="molecule type" value="Genomic_DNA"/>
</dbReference>
<dbReference type="InterPro" id="IPR013783">
    <property type="entry name" value="Ig-like_fold"/>
</dbReference>